<dbReference type="AlphaFoldDB" id="A0A345P329"/>
<gene>
    <name evidence="2" type="ORF">HYN46_01545</name>
</gene>
<keyword evidence="1" id="KW-0812">Transmembrane</keyword>
<dbReference type="EMBL" id="CP031222">
    <property type="protein sequence ID" value="AXI01688.1"/>
    <property type="molecule type" value="Genomic_DNA"/>
</dbReference>
<dbReference type="KEGG" id="mbah:HYN46_01545"/>
<feature type="transmembrane region" description="Helical" evidence="1">
    <location>
        <begin position="36"/>
        <end position="55"/>
    </location>
</feature>
<keyword evidence="3" id="KW-1185">Reference proteome</keyword>
<dbReference type="Proteomes" id="UP000253940">
    <property type="component" value="Chromosome"/>
</dbReference>
<sequence>MGIFTNILYQFMSFSVLICHSSFCNVFGKIFKKRELFNIFVVELISSIFVMLFMYNVKRFESNQLKIP</sequence>
<reference evidence="2 3" key="1">
    <citation type="submission" date="2018-07" db="EMBL/GenBank/DDBJ databases">
        <title>Genome sequencing of Moraxellaceae gen. HYN0046.</title>
        <authorList>
            <person name="Kim M."/>
            <person name="Yi H."/>
        </authorList>
    </citation>
    <scope>NUCLEOTIDE SEQUENCE [LARGE SCALE GENOMIC DNA]</scope>
    <source>
        <strain evidence="2 3">HYN0046</strain>
    </source>
</reference>
<protein>
    <submittedName>
        <fullName evidence="2">Uncharacterized protein</fullName>
    </submittedName>
</protein>
<name>A0A345P329_9GAMM</name>
<accession>A0A345P329</accession>
<proteinExistence type="predicted"/>
<feature type="transmembrane region" description="Helical" evidence="1">
    <location>
        <begin position="6"/>
        <end position="24"/>
    </location>
</feature>
<evidence type="ECO:0000313" key="3">
    <source>
        <dbReference type="Proteomes" id="UP000253940"/>
    </source>
</evidence>
<evidence type="ECO:0000256" key="1">
    <source>
        <dbReference type="SAM" id="Phobius"/>
    </source>
</evidence>
<keyword evidence="1" id="KW-0472">Membrane</keyword>
<keyword evidence="1" id="KW-1133">Transmembrane helix</keyword>
<organism evidence="2 3">
    <name type="scientific">Aquirhabdus parva</name>
    <dbReference type="NCBI Taxonomy" id="2283318"/>
    <lineage>
        <taxon>Bacteria</taxon>
        <taxon>Pseudomonadati</taxon>
        <taxon>Pseudomonadota</taxon>
        <taxon>Gammaproteobacteria</taxon>
        <taxon>Moraxellales</taxon>
        <taxon>Moraxellaceae</taxon>
        <taxon>Aquirhabdus</taxon>
    </lineage>
</organism>
<evidence type="ECO:0000313" key="2">
    <source>
        <dbReference type="EMBL" id="AXI01688.1"/>
    </source>
</evidence>